<protein>
    <submittedName>
        <fullName evidence="1">Uncharacterized protein</fullName>
    </submittedName>
</protein>
<name>A0A194PRW9_PAPXU</name>
<accession>A0A194PRW9</accession>
<reference evidence="1 2" key="1">
    <citation type="journal article" date="2015" name="Nat. Commun.">
        <title>Outbred genome sequencing and CRISPR/Cas9 gene editing in butterflies.</title>
        <authorList>
            <person name="Li X."/>
            <person name="Fan D."/>
            <person name="Zhang W."/>
            <person name="Liu G."/>
            <person name="Zhang L."/>
            <person name="Zhao L."/>
            <person name="Fang X."/>
            <person name="Chen L."/>
            <person name="Dong Y."/>
            <person name="Chen Y."/>
            <person name="Ding Y."/>
            <person name="Zhao R."/>
            <person name="Feng M."/>
            <person name="Zhu Y."/>
            <person name="Feng Y."/>
            <person name="Jiang X."/>
            <person name="Zhu D."/>
            <person name="Xiang H."/>
            <person name="Feng X."/>
            <person name="Li S."/>
            <person name="Wang J."/>
            <person name="Zhang G."/>
            <person name="Kronforst M.R."/>
            <person name="Wang W."/>
        </authorList>
    </citation>
    <scope>NUCLEOTIDE SEQUENCE [LARGE SCALE GENOMIC DNA]</scope>
    <source>
        <strain evidence="1">Ya'a_city_454_Px</strain>
        <tissue evidence="1">Whole body</tissue>
    </source>
</reference>
<dbReference type="EMBL" id="KQ459594">
    <property type="protein sequence ID" value="KPI96191.1"/>
    <property type="molecule type" value="Genomic_DNA"/>
</dbReference>
<gene>
    <name evidence="1" type="ORF">RR46_06925</name>
</gene>
<dbReference type="AlphaFoldDB" id="A0A194PRW9"/>
<organism evidence="1 2">
    <name type="scientific">Papilio xuthus</name>
    <name type="common">Asian swallowtail butterfly</name>
    <dbReference type="NCBI Taxonomy" id="66420"/>
    <lineage>
        <taxon>Eukaryota</taxon>
        <taxon>Metazoa</taxon>
        <taxon>Ecdysozoa</taxon>
        <taxon>Arthropoda</taxon>
        <taxon>Hexapoda</taxon>
        <taxon>Insecta</taxon>
        <taxon>Pterygota</taxon>
        <taxon>Neoptera</taxon>
        <taxon>Endopterygota</taxon>
        <taxon>Lepidoptera</taxon>
        <taxon>Glossata</taxon>
        <taxon>Ditrysia</taxon>
        <taxon>Papilionoidea</taxon>
        <taxon>Papilionidae</taxon>
        <taxon>Papilioninae</taxon>
        <taxon>Papilio</taxon>
    </lineage>
</organism>
<sequence length="81" mass="9470">MDNFGFVGDEVSSQATSVTFTCDRRFVASYISGRFKKVGEASHDFVPSYIYWDRRACRWVVKKTHLRHDGRYIDLEEESLV</sequence>
<keyword evidence="2" id="KW-1185">Reference proteome</keyword>
<proteinExistence type="predicted"/>
<evidence type="ECO:0000313" key="2">
    <source>
        <dbReference type="Proteomes" id="UP000053268"/>
    </source>
</evidence>
<dbReference type="Proteomes" id="UP000053268">
    <property type="component" value="Unassembled WGS sequence"/>
</dbReference>
<evidence type="ECO:0000313" key="1">
    <source>
        <dbReference type="EMBL" id="KPI96191.1"/>
    </source>
</evidence>